<dbReference type="Pfam" id="PF01302">
    <property type="entry name" value="CAP_GLY"/>
    <property type="match status" value="1"/>
</dbReference>
<evidence type="ECO:0000256" key="7">
    <source>
        <dbReference type="ARBA" id="ARBA00023186"/>
    </source>
</evidence>
<dbReference type="PROSITE" id="PS00845">
    <property type="entry name" value="CAP_GLY_1"/>
    <property type="match status" value="1"/>
</dbReference>
<dbReference type="SUPFAM" id="SSF52047">
    <property type="entry name" value="RNI-like"/>
    <property type="match status" value="1"/>
</dbReference>
<keyword evidence="5" id="KW-0433">Leucine-rich repeat</keyword>
<dbReference type="FunFam" id="2.30.30.190:FF:000016">
    <property type="entry name" value="Tubulin-folding cofactor E"/>
    <property type="match status" value="1"/>
</dbReference>
<accession>A0ABD0YNF2</accession>
<dbReference type="SUPFAM" id="SSF74924">
    <property type="entry name" value="Cap-Gly domain"/>
    <property type="match status" value="1"/>
</dbReference>
<comment type="subunit">
    <text evidence="8">Supercomplex made of cofactors A to E. Cofactors A and D function by capturing and stabilizing tubulin in a quasi-native conformation. Cofactor E binds to the cofactor D-tubulin complex; interaction with cofactor C then causes the release of tubulin polypeptides that are committed to the native state.</text>
</comment>
<dbReference type="EMBL" id="JBFDAA010000011">
    <property type="protein sequence ID" value="KAL1123967.1"/>
    <property type="molecule type" value="Genomic_DNA"/>
</dbReference>
<keyword evidence="7" id="KW-0143">Chaperone</keyword>
<dbReference type="InterPro" id="IPR001611">
    <property type="entry name" value="Leu-rich_rpt"/>
</dbReference>
<proteinExistence type="inferred from homology"/>
<dbReference type="GO" id="GO:0005737">
    <property type="term" value="C:cytoplasm"/>
    <property type="evidence" value="ECO:0007669"/>
    <property type="project" value="UniProtKB-SubCell"/>
</dbReference>
<dbReference type="PROSITE" id="PS50245">
    <property type="entry name" value="CAP_GLY_2"/>
    <property type="match status" value="1"/>
</dbReference>
<dbReference type="InterPro" id="IPR032675">
    <property type="entry name" value="LRR_dom_sf"/>
</dbReference>
<keyword evidence="6" id="KW-0677">Repeat</keyword>
<reference evidence="11 12" key="1">
    <citation type="submission" date="2024-07" db="EMBL/GenBank/DDBJ databases">
        <title>Chromosome-level genome assembly of the water stick insect Ranatra chinensis (Heteroptera: Nepidae).</title>
        <authorList>
            <person name="Liu X."/>
        </authorList>
    </citation>
    <scope>NUCLEOTIDE SEQUENCE [LARGE SCALE GENOMIC DNA]</scope>
    <source>
        <strain evidence="11">Cailab_2021Rc</strain>
        <tissue evidence="11">Muscle</tissue>
    </source>
</reference>
<evidence type="ECO:0000256" key="9">
    <source>
        <dbReference type="ARBA" id="ARBA00030180"/>
    </source>
</evidence>
<keyword evidence="12" id="KW-1185">Reference proteome</keyword>
<evidence type="ECO:0000256" key="8">
    <source>
        <dbReference type="ARBA" id="ARBA00026055"/>
    </source>
</evidence>
<feature type="domain" description="CAP-Gly" evidence="10">
    <location>
        <begin position="33"/>
        <end position="77"/>
    </location>
</feature>
<evidence type="ECO:0000256" key="1">
    <source>
        <dbReference type="ARBA" id="ARBA00004496"/>
    </source>
</evidence>
<evidence type="ECO:0000259" key="10">
    <source>
        <dbReference type="PROSITE" id="PS50245"/>
    </source>
</evidence>
<comment type="caution">
    <text evidence="11">The sequence shown here is derived from an EMBL/GenBank/DDBJ whole genome shotgun (WGS) entry which is preliminary data.</text>
</comment>
<dbReference type="AlphaFoldDB" id="A0ABD0YNF2"/>
<dbReference type="Gene3D" id="2.30.30.190">
    <property type="entry name" value="CAP Gly-rich-like domain"/>
    <property type="match status" value="1"/>
</dbReference>
<dbReference type="Gene3D" id="3.80.10.10">
    <property type="entry name" value="Ribonuclease Inhibitor"/>
    <property type="match status" value="2"/>
</dbReference>
<evidence type="ECO:0000313" key="11">
    <source>
        <dbReference type="EMBL" id="KAL1123967.1"/>
    </source>
</evidence>
<evidence type="ECO:0000256" key="6">
    <source>
        <dbReference type="ARBA" id="ARBA00022737"/>
    </source>
</evidence>
<dbReference type="PANTHER" id="PTHR18849">
    <property type="entry name" value="LEUCINE RICH REPEAT PROTEIN"/>
    <property type="match status" value="1"/>
</dbReference>
<dbReference type="SMART" id="SM01052">
    <property type="entry name" value="CAP_GLY"/>
    <property type="match status" value="1"/>
</dbReference>
<organism evidence="11 12">
    <name type="scientific">Ranatra chinensis</name>
    <dbReference type="NCBI Taxonomy" id="642074"/>
    <lineage>
        <taxon>Eukaryota</taxon>
        <taxon>Metazoa</taxon>
        <taxon>Ecdysozoa</taxon>
        <taxon>Arthropoda</taxon>
        <taxon>Hexapoda</taxon>
        <taxon>Insecta</taxon>
        <taxon>Pterygota</taxon>
        <taxon>Neoptera</taxon>
        <taxon>Paraneoptera</taxon>
        <taxon>Hemiptera</taxon>
        <taxon>Heteroptera</taxon>
        <taxon>Panheteroptera</taxon>
        <taxon>Nepomorpha</taxon>
        <taxon>Nepidae</taxon>
        <taxon>Ranatrinae</taxon>
        <taxon>Ranatra</taxon>
    </lineage>
</organism>
<dbReference type="InterPro" id="IPR000938">
    <property type="entry name" value="CAP-Gly_domain"/>
</dbReference>
<name>A0ABD0YNF2_9HEMI</name>
<evidence type="ECO:0000256" key="2">
    <source>
        <dbReference type="ARBA" id="ARBA00006286"/>
    </source>
</evidence>
<dbReference type="PANTHER" id="PTHR18849:SF0">
    <property type="entry name" value="CILIA- AND FLAGELLA-ASSOCIATED PROTEIN 410-RELATED"/>
    <property type="match status" value="1"/>
</dbReference>
<evidence type="ECO:0000256" key="3">
    <source>
        <dbReference type="ARBA" id="ARBA00015004"/>
    </source>
</evidence>
<dbReference type="Proteomes" id="UP001558652">
    <property type="component" value="Unassembled WGS sequence"/>
</dbReference>
<comment type="similarity">
    <text evidence="2">Belongs to the TBCE family.</text>
</comment>
<protein>
    <recommendedName>
        <fullName evidence="3">Tubulin-specific chaperone E</fullName>
    </recommendedName>
    <alternativeName>
        <fullName evidence="9">Tubulin-folding cofactor E</fullName>
    </alternativeName>
</protein>
<comment type="subcellular location">
    <subcellularLocation>
        <location evidence="1">Cytoplasm</location>
    </subcellularLocation>
</comment>
<evidence type="ECO:0000256" key="4">
    <source>
        <dbReference type="ARBA" id="ARBA00022490"/>
    </source>
</evidence>
<gene>
    <name evidence="11" type="ORF">AAG570_001737</name>
</gene>
<evidence type="ECO:0000256" key="5">
    <source>
        <dbReference type="ARBA" id="ARBA00022614"/>
    </source>
</evidence>
<keyword evidence="4" id="KW-0963">Cytoplasm</keyword>
<dbReference type="InterPro" id="IPR036859">
    <property type="entry name" value="CAP-Gly_dom_sf"/>
</dbReference>
<evidence type="ECO:0000313" key="12">
    <source>
        <dbReference type="Proteomes" id="UP001558652"/>
    </source>
</evidence>
<sequence length="422" mass="47744">MDNCGNDPTAVDNVEVGDRIEVNGHRGTVKFVGAVPPTKGIWLGVDWDDPKRGKHNGSYNGVRYFNARYDTSGSLVRLEKAVRGRSIIAAIKEKYGANTTMDKDVVEEVQRAIRAPFLMMVGFDKISEMQSFDSLTIVGIRGYRVNGPGEPGKLRDLCPEITELDLGCNLINSWRSVAEITSQLPHLRFLDLSENRLSLECDFEGIRNDFSELEHLVLSRVEYTWDDVLKCCSVCPKLEKLQVSFNTIINLRVPPPDVLQHLKMLNIEGNNIMGWSEILKLGHIQTLEVLNVSNAGLTNVSFPTPNTYFPSLKYILLSGNFINNWESVSELEKLPSLDELKFRENPVLNGISRETARQILIARVSKLKILNGQAVFDDERRGAEYDYLKQNGRMWLDSSKDENARRAFLVSHPRYPELIKSE</sequence>
<dbReference type="PROSITE" id="PS51450">
    <property type="entry name" value="LRR"/>
    <property type="match status" value="1"/>
</dbReference>